<dbReference type="HAMAP" id="MF_01456">
    <property type="entry name" value="NDH1_NuoK"/>
    <property type="match status" value="1"/>
</dbReference>
<dbReference type="Gene3D" id="1.10.287.3510">
    <property type="match status" value="1"/>
</dbReference>
<sequence length="155" mass="16949">MGLRGRDNRGHSFPVLSDVQSRRLRPHLPASRRSSDIINDRRRLSRKGGVTVIQVVDAVFLSAVLFVVGVFGVLYRRNAIMILLAIELMLNAANINFVAFSNTAPTQASAADGQIFALISIAIAAAEIAVGLAILLVLWKSRDTIEVNEVADLRW</sequence>
<reference evidence="8" key="1">
    <citation type="submission" date="2021-04" db="EMBL/GenBank/DDBJ databases">
        <title>Genomic insights into ecological role and evolution of a novel Thermoplasmata order Candidatus Sysuiplasmatales.</title>
        <authorList>
            <person name="Yuan Y."/>
        </authorList>
    </citation>
    <scope>NUCLEOTIDE SEQUENCE</scope>
    <source>
        <strain evidence="9">TUT19-bin139</strain>
        <strain evidence="8">YP2-bin.285</strain>
    </source>
</reference>
<evidence type="ECO:0000256" key="3">
    <source>
        <dbReference type="ARBA" id="ARBA00022448"/>
    </source>
</evidence>
<dbReference type="InterPro" id="IPR001133">
    <property type="entry name" value="NADH_UbQ_OxRdtase_chain4L/K"/>
</dbReference>
<gene>
    <name evidence="8" type="primary">nuoK</name>
    <name evidence="8" type="ORF">J9259_01290</name>
    <name evidence="9" type="ORF">KIY12_09355</name>
</gene>
<dbReference type="EMBL" id="JAGVSJ010000002">
    <property type="protein sequence ID" value="MBX8631146.1"/>
    <property type="molecule type" value="Genomic_DNA"/>
</dbReference>
<feature type="transmembrane region" description="Helical" evidence="7">
    <location>
        <begin position="80"/>
        <end position="103"/>
    </location>
</feature>
<evidence type="ECO:0000256" key="1">
    <source>
        <dbReference type="ARBA" id="ARBA00004141"/>
    </source>
</evidence>
<dbReference type="GO" id="GO:0030964">
    <property type="term" value="C:NADH dehydrogenase complex"/>
    <property type="evidence" value="ECO:0007669"/>
    <property type="project" value="TreeGrafter"/>
</dbReference>
<evidence type="ECO:0000313" key="9">
    <source>
        <dbReference type="EMBL" id="MBX8644907.1"/>
    </source>
</evidence>
<dbReference type="PANTHER" id="PTHR11434">
    <property type="entry name" value="NADH-UBIQUINONE OXIDOREDUCTASE SUBUNIT ND4L"/>
    <property type="match status" value="1"/>
</dbReference>
<dbReference type="Pfam" id="PF00420">
    <property type="entry name" value="Oxidored_q2"/>
    <property type="match status" value="1"/>
</dbReference>
<organism evidence="8 10">
    <name type="scientific">Candidatus Sysuiplasma superficiale</name>
    <dbReference type="NCBI Taxonomy" id="2823368"/>
    <lineage>
        <taxon>Archaea</taxon>
        <taxon>Methanobacteriati</taxon>
        <taxon>Thermoplasmatota</taxon>
        <taxon>Thermoplasmata</taxon>
        <taxon>Candidatus Sysuiplasmatales</taxon>
        <taxon>Candidatus Sysuiplasmataceae</taxon>
        <taxon>Candidatus Sysuiplasma</taxon>
    </lineage>
</organism>
<dbReference type="AlphaFoldDB" id="A0A8J7YP27"/>
<keyword evidence="6 7" id="KW-0472">Membrane</keyword>
<keyword evidence="8" id="KW-0560">Oxidoreductase</keyword>
<protein>
    <submittedName>
        <fullName evidence="8">NADH-quinone oxidoreductase subunit NuoK</fullName>
        <ecNumber evidence="8">1.6.5.11</ecNumber>
    </submittedName>
</protein>
<dbReference type="PANTHER" id="PTHR11434:SF16">
    <property type="entry name" value="NADH-UBIQUINONE OXIDOREDUCTASE CHAIN 4L"/>
    <property type="match status" value="1"/>
</dbReference>
<evidence type="ECO:0000256" key="7">
    <source>
        <dbReference type="SAM" id="Phobius"/>
    </source>
</evidence>
<comment type="similarity">
    <text evidence="2">Belongs to the complex I subunit 4L family.</text>
</comment>
<evidence type="ECO:0000256" key="6">
    <source>
        <dbReference type="ARBA" id="ARBA00023136"/>
    </source>
</evidence>
<dbReference type="FunFam" id="1.10.287.3510:FF:000001">
    <property type="entry name" value="NADH-quinone oxidoreductase subunit K"/>
    <property type="match status" value="1"/>
</dbReference>
<feature type="transmembrane region" description="Helical" evidence="7">
    <location>
        <begin position="50"/>
        <end position="74"/>
    </location>
</feature>
<evidence type="ECO:0000256" key="2">
    <source>
        <dbReference type="ARBA" id="ARBA00010519"/>
    </source>
</evidence>
<accession>A0A8J7YP27</accession>
<dbReference type="GO" id="GO:0042773">
    <property type="term" value="P:ATP synthesis coupled electron transport"/>
    <property type="evidence" value="ECO:0007669"/>
    <property type="project" value="InterPro"/>
</dbReference>
<evidence type="ECO:0000256" key="5">
    <source>
        <dbReference type="ARBA" id="ARBA00022989"/>
    </source>
</evidence>
<comment type="subcellular location">
    <subcellularLocation>
        <location evidence="1">Membrane</location>
        <topology evidence="1">Multi-pass membrane protein</topology>
    </subcellularLocation>
</comment>
<keyword evidence="3" id="KW-0813">Transport</keyword>
<name>A0A8J7YP27_9ARCH</name>
<dbReference type="GO" id="GO:0016651">
    <property type="term" value="F:oxidoreductase activity, acting on NAD(P)H"/>
    <property type="evidence" value="ECO:0007669"/>
    <property type="project" value="InterPro"/>
</dbReference>
<keyword evidence="5 7" id="KW-1133">Transmembrane helix</keyword>
<dbReference type="EMBL" id="JAHEAC010000120">
    <property type="protein sequence ID" value="MBX8644907.1"/>
    <property type="molecule type" value="Genomic_DNA"/>
</dbReference>
<evidence type="ECO:0000313" key="10">
    <source>
        <dbReference type="Proteomes" id="UP000716004"/>
    </source>
</evidence>
<evidence type="ECO:0000256" key="4">
    <source>
        <dbReference type="ARBA" id="ARBA00022692"/>
    </source>
</evidence>
<keyword evidence="4 7" id="KW-0812">Transmembrane</keyword>
<dbReference type="InterPro" id="IPR039428">
    <property type="entry name" value="NUOK/Mnh_C1-like"/>
</dbReference>
<dbReference type="Proteomes" id="UP000716004">
    <property type="component" value="Unassembled WGS sequence"/>
</dbReference>
<comment type="caution">
    <text evidence="8">The sequence shown here is derived from an EMBL/GenBank/DDBJ whole genome shotgun (WGS) entry which is preliminary data.</text>
</comment>
<evidence type="ECO:0000313" key="8">
    <source>
        <dbReference type="EMBL" id="MBX8631146.1"/>
    </source>
</evidence>
<proteinExistence type="inferred from homology"/>
<dbReference type="EC" id="1.6.5.11" evidence="8"/>
<dbReference type="NCBIfam" id="NF004320">
    <property type="entry name" value="PRK05715.1-2"/>
    <property type="match status" value="1"/>
</dbReference>
<feature type="transmembrane region" description="Helical" evidence="7">
    <location>
        <begin position="115"/>
        <end position="139"/>
    </location>
</feature>
<dbReference type="Proteomes" id="UP000750197">
    <property type="component" value="Unassembled WGS sequence"/>
</dbReference>